<dbReference type="Proteomes" id="UP000188820">
    <property type="component" value="Unassembled WGS sequence"/>
</dbReference>
<feature type="active site" description="Schiff-base intermediate with acetaldehyde" evidence="6">
    <location>
        <position position="152"/>
    </location>
</feature>
<dbReference type="HAMAP" id="MF_00114">
    <property type="entry name" value="DeoC_type1"/>
    <property type="match status" value="1"/>
</dbReference>
<dbReference type="Gene3D" id="3.20.20.70">
    <property type="entry name" value="Aldolase class I"/>
    <property type="match status" value="1"/>
</dbReference>
<dbReference type="InterPro" id="IPR028581">
    <property type="entry name" value="DeoC_typeI"/>
</dbReference>
<keyword evidence="8" id="KW-1185">Reference proteome</keyword>
<evidence type="ECO:0000256" key="6">
    <source>
        <dbReference type="HAMAP-Rule" id="MF_00114"/>
    </source>
</evidence>
<dbReference type="RefSeq" id="WP_077462181.1">
    <property type="nucleotide sequence ID" value="NZ_MLAA01000001.1"/>
</dbReference>
<keyword evidence="2 6" id="KW-0963">Cytoplasm</keyword>
<dbReference type="NCBIfam" id="TIGR00126">
    <property type="entry name" value="deoC"/>
    <property type="match status" value="1"/>
</dbReference>
<dbReference type="PANTHER" id="PTHR10889">
    <property type="entry name" value="DEOXYRIBOSE-PHOSPHATE ALDOLASE"/>
    <property type="match status" value="1"/>
</dbReference>
<comment type="pathway">
    <text evidence="6">Carbohydrate degradation; 2-deoxy-D-ribose 1-phosphate degradation; D-glyceraldehyde 3-phosphate and acetaldehyde from 2-deoxy-alpha-D-ribose 1-phosphate: step 2/2.</text>
</comment>
<evidence type="ECO:0000256" key="2">
    <source>
        <dbReference type="ARBA" id="ARBA00022490"/>
    </source>
</evidence>
<organism evidence="7 8">
    <name type="scientific">Rodentibacter caecimuris</name>
    <dbReference type="NCBI Taxonomy" id="1796644"/>
    <lineage>
        <taxon>Bacteria</taxon>
        <taxon>Pseudomonadati</taxon>
        <taxon>Pseudomonadota</taxon>
        <taxon>Gammaproteobacteria</taxon>
        <taxon>Pasteurellales</taxon>
        <taxon>Pasteurellaceae</taxon>
        <taxon>Rodentibacter</taxon>
    </lineage>
</organism>
<feature type="active site" description="Proton donor/acceptor" evidence="6">
    <location>
        <position position="181"/>
    </location>
</feature>
<comment type="caution">
    <text evidence="7">The sequence shown here is derived from an EMBL/GenBank/DDBJ whole genome shotgun (WGS) entry which is preliminary data.</text>
</comment>
<dbReference type="InterPro" id="IPR002915">
    <property type="entry name" value="DeoC/FbaB/LacD_aldolase"/>
</dbReference>
<dbReference type="SUPFAM" id="SSF51569">
    <property type="entry name" value="Aldolase"/>
    <property type="match status" value="1"/>
</dbReference>
<dbReference type="PIRSF" id="PIRSF001357">
    <property type="entry name" value="DeoC"/>
    <property type="match status" value="1"/>
</dbReference>
<evidence type="ECO:0000256" key="1">
    <source>
        <dbReference type="ARBA" id="ARBA00010936"/>
    </source>
</evidence>
<dbReference type="InterPro" id="IPR011343">
    <property type="entry name" value="DeoC"/>
</dbReference>
<dbReference type="EMBL" id="MLAA01000001">
    <property type="protein sequence ID" value="OOF71486.1"/>
    <property type="molecule type" value="Genomic_DNA"/>
</dbReference>
<comment type="catalytic activity">
    <reaction evidence="5 6">
        <text>2-deoxy-D-ribose 5-phosphate = D-glyceraldehyde 3-phosphate + acetaldehyde</text>
        <dbReference type="Rhea" id="RHEA:12821"/>
        <dbReference type="ChEBI" id="CHEBI:15343"/>
        <dbReference type="ChEBI" id="CHEBI:59776"/>
        <dbReference type="ChEBI" id="CHEBI:62877"/>
        <dbReference type="EC" id="4.1.2.4"/>
    </reaction>
</comment>
<evidence type="ECO:0000256" key="5">
    <source>
        <dbReference type="ARBA" id="ARBA00048791"/>
    </source>
</evidence>
<protein>
    <recommendedName>
        <fullName evidence="6">Deoxyribose-phosphate aldolase</fullName>
        <shortName evidence="6">DERA</shortName>
        <ecNumber evidence="6">4.1.2.4</ecNumber>
    </recommendedName>
    <alternativeName>
        <fullName evidence="6">2-deoxy-D-ribose 5-phosphate aldolase</fullName>
    </alternativeName>
    <alternativeName>
        <fullName evidence="6">Phosphodeoxyriboaldolase</fullName>
        <shortName evidence="6">Deoxyriboaldolase</shortName>
    </alternativeName>
</protein>
<evidence type="ECO:0000313" key="7">
    <source>
        <dbReference type="EMBL" id="OOF71486.1"/>
    </source>
</evidence>
<reference evidence="7 8" key="1">
    <citation type="submission" date="2016-10" db="EMBL/GenBank/DDBJ databases">
        <title>Rodentibacter gen. nov. and new species.</title>
        <authorList>
            <person name="Christensen H."/>
        </authorList>
    </citation>
    <scope>NUCLEOTIDE SEQUENCE [LARGE SCALE GENOMIC DNA]</scope>
    <source>
        <strain evidence="7 8">1998236014</strain>
    </source>
</reference>
<accession>A0ABX3L1C8</accession>
<proteinExistence type="inferred from homology"/>
<feature type="active site" description="Proton donor/acceptor" evidence="6">
    <location>
        <position position="90"/>
    </location>
</feature>
<sequence length="222" mass="23895">MTSLAQYIDHTALAADTTEQKIQHLCQEAKTYGFWSVCINPAYIPFAKKLLADSDVKICTVIGFPLGANMTQVKSYETEQAILAGAQEIDMVVNVGWVKSELWDKVRSDIQAVFDACRGVPLKVILETCLLTEQEICQLCQICLEIGVAFVKTSTGFSSGGATVEAVELMKQVVGESVKIKASGGVRCRATAQQMLEAGASRLGTSSGVAIVTDKESTNAQY</sequence>
<name>A0ABX3L1C8_9PAST</name>
<dbReference type="InterPro" id="IPR013785">
    <property type="entry name" value="Aldolase_TIM"/>
</dbReference>
<dbReference type="EC" id="4.1.2.4" evidence="6"/>
<dbReference type="Pfam" id="PF01791">
    <property type="entry name" value="DeoC"/>
    <property type="match status" value="1"/>
</dbReference>
<evidence type="ECO:0000256" key="3">
    <source>
        <dbReference type="ARBA" id="ARBA00023239"/>
    </source>
</evidence>
<dbReference type="CDD" id="cd00959">
    <property type="entry name" value="DeoC"/>
    <property type="match status" value="1"/>
</dbReference>
<keyword evidence="3 6" id="KW-0456">Lyase</keyword>
<gene>
    <name evidence="6" type="primary">deoC</name>
    <name evidence="7" type="ORF">BKG89_00190</name>
</gene>
<evidence type="ECO:0000313" key="8">
    <source>
        <dbReference type="Proteomes" id="UP000188820"/>
    </source>
</evidence>
<keyword evidence="4 6" id="KW-0704">Schiff base</keyword>
<comment type="similarity">
    <text evidence="1 6">Belongs to the DeoC/FbaB aldolase family. DeoC type 1 subfamily.</text>
</comment>
<evidence type="ECO:0000256" key="4">
    <source>
        <dbReference type="ARBA" id="ARBA00023270"/>
    </source>
</evidence>
<comment type="function">
    <text evidence="6">Catalyzes a reversible aldol reaction between acetaldehyde and D-glyceraldehyde 3-phosphate to generate 2-deoxy-D-ribose 5-phosphate.</text>
</comment>
<comment type="subcellular location">
    <subcellularLocation>
        <location evidence="6">Cytoplasm</location>
    </subcellularLocation>
</comment>
<dbReference type="SMART" id="SM01133">
    <property type="entry name" value="DeoC"/>
    <property type="match status" value="1"/>
</dbReference>
<dbReference type="PANTHER" id="PTHR10889:SF1">
    <property type="entry name" value="DEOXYRIBOSE-PHOSPHATE ALDOLASE"/>
    <property type="match status" value="1"/>
</dbReference>